<evidence type="ECO:0000256" key="7">
    <source>
        <dbReference type="RuleBase" id="RU000461"/>
    </source>
</evidence>
<dbReference type="PRINTS" id="PR00359">
    <property type="entry name" value="BP450"/>
</dbReference>
<proteinExistence type="inferred from homology"/>
<reference evidence="8" key="2">
    <citation type="submission" date="2020-09" db="EMBL/GenBank/DDBJ databases">
        <authorList>
            <person name="Sun Q."/>
            <person name="Ohkuma M."/>
        </authorList>
    </citation>
    <scope>NUCLEOTIDE SEQUENCE</scope>
    <source>
        <strain evidence="8">JCM 3313</strain>
    </source>
</reference>
<name>A0A918AL90_9PSEU</name>
<keyword evidence="4 7" id="KW-0560">Oxidoreductase</keyword>
<dbReference type="Pfam" id="PF00067">
    <property type="entry name" value="p450"/>
    <property type="match status" value="1"/>
</dbReference>
<dbReference type="PANTHER" id="PTHR46696:SF6">
    <property type="entry name" value="P450, PUTATIVE (EUROFUNG)-RELATED"/>
    <property type="match status" value="1"/>
</dbReference>
<keyword evidence="2 7" id="KW-0349">Heme</keyword>
<dbReference type="EMBL" id="BMRG01000004">
    <property type="protein sequence ID" value="GGP55016.1"/>
    <property type="molecule type" value="Genomic_DNA"/>
</dbReference>
<dbReference type="Gene3D" id="1.10.630.10">
    <property type="entry name" value="Cytochrome P450"/>
    <property type="match status" value="1"/>
</dbReference>
<dbReference type="GO" id="GO:0016705">
    <property type="term" value="F:oxidoreductase activity, acting on paired donors, with incorporation or reduction of molecular oxygen"/>
    <property type="evidence" value="ECO:0007669"/>
    <property type="project" value="InterPro"/>
</dbReference>
<dbReference type="InterPro" id="IPR036396">
    <property type="entry name" value="Cyt_P450_sf"/>
</dbReference>
<reference evidence="8" key="1">
    <citation type="journal article" date="2014" name="Int. J. Syst. Evol. Microbiol.">
        <title>Complete genome sequence of Corynebacterium casei LMG S-19264T (=DSM 44701T), isolated from a smear-ripened cheese.</title>
        <authorList>
            <consortium name="US DOE Joint Genome Institute (JGI-PGF)"/>
            <person name="Walter F."/>
            <person name="Albersmeier A."/>
            <person name="Kalinowski J."/>
            <person name="Ruckert C."/>
        </authorList>
    </citation>
    <scope>NUCLEOTIDE SEQUENCE</scope>
    <source>
        <strain evidence="8">JCM 3313</strain>
    </source>
</reference>
<evidence type="ECO:0000313" key="8">
    <source>
        <dbReference type="EMBL" id="GGP55016.1"/>
    </source>
</evidence>
<keyword evidence="6 7" id="KW-0503">Monooxygenase</keyword>
<gene>
    <name evidence="8" type="ORF">GCM10010185_29430</name>
</gene>
<comment type="caution">
    <text evidence="8">The sequence shown here is derived from an EMBL/GenBank/DDBJ whole genome shotgun (WGS) entry which is preliminary data.</text>
</comment>
<keyword evidence="5 7" id="KW-0408">Iron</keyword>
<sequence>MFGGCVIEDVVEEVREFDHFDPAVAGRIHQLTAALREHRPVARSERHGGFHVLTGWAEIDEVAKDDDRFSSAVEGLGATMVLPGVERVNAPLFETDRPQHTVWRRAMQPFFTPQAAAAHEPYIREVTRGVLAPLRPRGSADLVAEFANRVPLLVTAALLGVERDRREEFGDLARATFGATSAEQARRAGERFAAFLAEQIAARRGAPARDVLTAVVNTEVDGRRASDAELLKHAFLMVAAGHLTTTDTIANTALTLATDARLRQRVTADRSLIPALVEESVRHESAVAATGRTTREDTEVGGVRLTAGERLLLLWGSANRDTTRFPDGDRFRLDRGRAPHLGWGAGAHRCLGMHLARTQLRVVFDELLDAIPGFTVPPGFTPTRTFGVIRGVVSLPVRWPVEG</sequence>
<dbReference type="Proteomes" id="UP000639606">
    <property type="component" value="Unassembled WGS sequence"/>
</dbReference>
<evidence type="ECO:0000256" key="4">
    <source>
        <dbReference type="ARBA" id="ARBA00023002"/>
    </source>
</evidence>
<evidence type="ECO:0000313" key="9">
    <source>
        <dbReference type="Proteomes" id="UP000639606"/>
    </source>
</evidence>
<dbReference type="RefSeq" id="WP_229795654.1">
    <property type="nucleotide sequence ID" value="NZ_BMRG01000004.1"/>
</dbReference>
<evidence type="ECO:0000256" key="3">
    <source>
        <dbReference type="ARBA" id="ARBA00022723"/>
    </source>
</evidence>
<dbReference type="InterPro" id="IPR017972">
    <property type="entry name" value="Cyt_P450_CS"/>
</dbReference>
<dbReference type="GO" id="GO:0005506">
    <property type="term" value="F:iron ion binding"/>
    <property type="evidence" value="ECO:0007669"/>
    <property type="project" value="InterPro"/>
</dbReference>
<accession>A0A918AL90</accession>
<keyword evidence="9" id="KW-1185">Reference proteome</keyword>
<dbReference type="AlphaFoldDB" id="A0A918AL90"/>
<evidence type="ECO:0000256" key="6">
    <source>
        <dbReference type="ARBA" id="ARBA00023033"/>
    </source>
</evidence>
<organism evidence="8 9">
    <name type="scientific">Saccharothrix coeruleofusca</name>
    <dbReference type="NCBI Taxonomy" id="33919"/>
    <lineage>
        <taxon>Bacteria</taxon>
        <taxon>Bacillati</taxon>
        <taxon>Actinomycetota</taxon>
        <taxon>Actinomycetes</taxon>
        <taxon>Pseudonocardiales</taxon>
        <taxon>Pseudonocardiaceae</taxon>
        <taxon>Saccharothrix</taxon>
    </lineage>
</organism>
<keyword evidence="3 7" id="KW-0479">Metal-binding</keyword>
<dbReference type="InterPro" id="IPR001128">
    <property type="entry name" value="Cyt_P450"/>
</dbReference>
<dbReference type="InterPro" id="IPR002397">
    <property type="entry name" value="Cyt_P450_B"/>
</dbReference>
<comment type="similarity">
    <text evidence="1 7">Belongs to the cytochrome P450 family.</text>
</comment>
<evidence type="ECO:0000256" key="5">
    <source>
        <dbReference type="ARBA" id="ARBA00023004"/>
    </source>
</evidence>
<dbReference type="SUPFAM" id="SSF48264">
    <property type="entry name" value="Cytochrome P450"/>
    <property type="match status" value="1"/>
</dbReference>
<evidence type="ECO:0000256" key="2">
    <source>
        <dbReference type="ARBA" id="ARBA00022617"/>
    </source>
</evidence>
<dbReference type="FunFam" id="1.10.630.10:FF:000018">
    <property type="entry name" value="Cytochrome P450 monooxygenase"/>
    <property type="match status" value="1"/>
</dbReference>
<protein>
    <submittedName>
        <fullName evidence="8">Cytochrome P450</fullName>
    </submittedName>
</protein>
<dbReference type="PANTHER" id="PTHR46696">
    <property type="entry name" value="P450, PUTATIVE (EUROFUNG)-RELATED"/>
    <property type="match status" value="1"/>
</dbReference>
<dbReference type="GO" id="GO:0020037">
    <property type="term" value="F:heme binding"/>
    <property type="evidence" value="ECO:0007669"/>
    <property type="project" value="InterPro"/>
</dbReference>
<dbReference type="GO" id="GO:0004497">
    <property type="term" value="F:monooxygenase activity"/>
    <property type="evidence" value="ECO:0007669"/>
    <property type="project" value="UniProtKB-KW"/>
</dbReference>
<dbReference type="PROSITE" id="PS00086">
    <property type="entry name" value="CYTOCHROME_P450"/>
    <property type="match status" value="1"/>
</dbReference>
<evidence type="ECO:0000256" key="1">
    <source>
        <dbReference type="ARBA" id="ARBA00010617"/>
    </source>
</evidence>